<feature type="transmembrane region" description="Helical" evidence="1">
    <location>
        <begin position="213"/>
        <end position="235"/>
    </location>
</feature>
<dbReference type="SUPFAM" id="SSF117281">
    <property type="entry name" value="Kelch motif"/>
    <property type="match status" value="1"/>
</dbReference>
<evidence type="ECO:0000313" key="4">
    <source>
        <dbReference type="Proteomes" id="UP001153678"/>
    </source>
</evidence>
<evidence type="ECO:0000256" key="1">
    <source>
        <dbReference type="SAM" id="Phobius"/>
    </source>
</evidence>
<keyword evidence="4" id="KW-1185">Reference proteome</keyword>
<reference evidence="3" key="1">
    <citation type="submission" date="2022-08" db="EMBL/GenBank/DDBJ databases">
        <authorList>
            <person name="Kallberg Y."/>
            <person name="Tangrot J."/>
            <person name="Rosling A."/>
        </authorList>
    </citation>
    <scope>NUCLEOTIDE SEQUENCE</scope>
    <source>
        <strain evidence="3">Wild A</strain>
    </source>
</reference>
<keyword evidence="1" id="KW-0812">Transmembrane</keyword>
<dbReference type="EMBL" id="CAMKVN010000180">
    <property type="protein sequence ID" value="CAI2164823.1"/>
    <property type="molecule type" value="Genomic_DNA"/>
</dbReference>
<evidence type="ECO:0000313" key="3">
    <source>
        <dbReference type="EMBL" id="CAI2164823.1"/>
    </source>
</evidence>
<feature type="chain" id="PRO_5040951691" evidence="2">
    <location>
        <begin position="25"/>
        <end position="251"/>
    </location>
</feature>
<gene>
    <name evidence="3" type="ORF">FWILDA_LOCUS1761</name>
</gene>
<protein>
    <submittedName>
        <fullName evidence="3">18496_t:CDS:1</fullName>
    </submittedName>
</protein>
<comment type="caution">
    <text evidence="3">The sequence shown here is derived from an EMBL/GenBank/DDBJ whole genome shotgun (WGS) entry which is preliminary data.</text>
</comment>
<organism evidence="3 4">
    <name type="scientific">Funneliformis geosporum</name>
    <dbReference type="NCBI Taxonomy" id="1117311"/>
    <lineage>
        <taxon>Eukaryota</taxon>
        <taxon>Fungi</taxon>
        <taxon>Fungi incertae sedis</taxon>
        <taxon>Mucoromycota</taxon>
        <taxon>Glomeromycotina</taxon>
        <taxon>Glomeromycetes</taxon>
        <taxon>Glomerales</taxon>
        <taxon>Glomeraceae</taxon>
        <taxon>Funneliformis</taxon>
    </lineage>
</organism>
<proteinExistence type="predicted"/>
<dbReference type="Proteomes" id="UP001153678">
    <property type="component" value="Unassembled WGS sequence"/>
</dbReference>
<name>A0A9W4WQM7_9GLOM</name>
<keyword evidence="1" id="KW-0472">Membrane</keyword>
<dbReference type="OrthoDB" id="432528at2759"/>
<keyword evidence="1" id="KW-1133">Transmembrane helix</keyword>
<keyword evidence="2" id="KW-0732">Signal</keyword>
<dbReference type="AlphaFoldDB" id="A0A9W4WQM7"/>
<sequence length="251" mass="28441">MKHPNLTMFRLFILLFLLATIVNSYKLTGRTLHTANYQNEKIYFLGGITETANYTNDLFYLDVSIPFTLDSLPIFDLSSNIQIAKHAKATSTVCVDVKEPLIFAFNISVPQWTNANISGLEPVRRSWSSAACNKYAKMYIFAATATMLSDGKIVFLGGQDSKWYSTSDTAVLSLIYKDNKYVFSNQILLLDVSDKNDYKWVTNFTPNTTALELGIIIKAVIVFIFVISIIIYSLYRYKNRSSTNEHTPLLD</sequence>
<evidence type="ECO:0000256" key="2">
    <source>
        <dbReference type="SAM" id="SignalP"/>
    </source>
</evidence>
<dbReference type="Gene3D" id="2.120.10.80">
    <property type="entry name" value="Kelch-type beta propeller"/>
    <property type="match status" value="1"/>
</dbReference>
<feature type="signal peptide" evidence="2">
    <location>
        <begin position="1"/>
        <end position="24"/>
    </location>
</feature>
<dbReference type="InterPro" id="IPR015915">
    <property type="entry name" value="Kelch-typ_b-propeller"/>
</dbReference>
<accession>A0A9W4WQM7</accession>